<keyword evidence="3" id="KW-0813">Transport</keyword>
<dbReference type="PANTHER" id="PTHR30269">
    <property type="entry name" value="TRANSMEMBRANE PROTEIN YFCA"/>
    <property type="match status" value="1"/>
</dbReference>
<evidence type="ECO:0000256" key="3">
    <source>
        <dbReference type="ARBA" id="ARBA00022448"/>
    </source>
</evidence>
<evidence type="ECO:0000313" key="9">
    <source>
        <dbReference type="EMBL" id="SGY89543.1"/>
    </source>
</evidence>
<protein>
    <recommendedName>
        <fullName evidence="8">Probable membrane transporter protein</fullName>
    </recommendedName>
</protein>
<evidence type="ECO:0000256" key="1">
    <source>
        <dbReference type="ARBA" id="ARBA00004651"/>
    </source>
</evidence>
<keyword evidence="6 8" id="KW-1133">Transmembrane helix</keyword>
<comment type="subcellular location">
    <subcellularLocation>
        <location evidence="1 8">Cell membrane</location>
        <topology evidence="1 8">Multi-pass membrane protein</topology>
    </subcellularLocation>
</comment>
<feature type="transmembrane region" description="Helical" evidence="8">
    <location>
        <begin position="237"/>
        <end position="255"/>
    </location>
</feature>
<proteinExistence type="inferred from homology"/>
<name>A0A1L0ANW9_9GAMM</name>
<sequence>MILELGLEPSVFIILCSVALAAGFIDAIAGGGGLLTVPALLSAGLPPHLALGTNKLAASFGSCAAAITFYKKRLFNPKFWWRSFLFTAIGAICGTLVVSVISTSWLEKLLPVIIIFTAIYSIFSKTQKYTGETLPDDNRALHKKQGLQGYIIGFYDGVAGPGTGAFWTVSTMALYKLNILFASGVAKAMNFTSNFTSLLTFIYLGHINWYLGLSMGLSIMVGAIIGAHTAIHFGAKFIRPLFITVVIIIAFKLAYQAWLQ</sequence>
<evidence type="ECO:0000256" key="8">
    <source>
        <dbReference type="RuleBase" id="RU363041"/>
    </source>
</evidence>
<evidence type="ECO:0000256" key="4">
    <source>
        <dbReference type="ARBA" id="ARBA00022475"/>
    </source>
</evidence>
<evidence type="ECO:0000256" key="2">
    <source>
        <dbReference type="ARBA" id="ARBA00009142"/>
    </source>
</evidence>
<organism evidence="9 10">
    <name type="scientific">Moritella viscosa</name>
    <dbReference type="NCBI Taxonomy" id="80854"/>
    <lineage>
        <taxon>Bacteria</taxon>
        <taxon>Pseudomonadati</taxon>
        <taxon>Pseudomonadota</taxon>
        <taxon>Gammaproteobacteria</taxon>
        <taxon>Alteromonadales</taxon>
        <taxon>Moritellaceae</taxon>
        <taxon>Moritella</taxon>
    </lineage>
</organism>
<comment type="similarity">
    <text evidence="2 8">Belongs to the 4-toluene sulfonate uptake permease (TSUP) (TC 2.A.102) family.</text>
</comment>
<feature type="transmembrane region" description="Helical" evidence="8">
    <location>
        <begin position="179"/>
        <end position="202"/>
    </location>
</feature>
<dbReference type="InterPro" id="IPR002781">
    <property type="entry name" value="TM_pro_TauE-like"/>
</dbReference>
<dbReference type="Proteomes" id="UP000183794">
    <property type="component" value="Unassembled WGS sequence"/>
</dbReference>
<dbReference type="InterPro" id="IPR052017">
    <property type="entry name" value="TSUP"/>
</dbReference>
<feature type="transmembrane region" description="Helical" evidence="8">
    <location>
        <begin position="109"/>
        <end position="126"/>
    </location>
</feature>
<dbReference type="PANTHER" id="PTHR30269:SF25">
    <property type="entry name" value="MEMBRANE TRANSPORTER PROTEIN-RELATED"/>
    <property type="match status" value="1"/>
</dbReference>
<evidence type="ECO:0000256" key="5">
    <source>
        <dbReference type="ARBA" id="ARBA00022692"/>
    </source>
</evidence>
<evidence type="ECO:0000313" key="10">
    <source>
        <dbReference type="Proteomes" id="UP000183794"/>
    </source>
</evidence>
<feature type="transmembrane region" description="Helical" evidence="8">
    <location>
        <begin position="147"/>
        <end position="167"/>
    </location>
</feature>
<accession>A0A1L0ANW9</accession>
<dbReference type="Pfam" id="PF01925">
    <property type="entry name" value="TauE"/>
    <property type="match status" value="1"/>
</dbReference>
<evidence type="ECO:0000256" key="6">
    <source>
        <dbReference type="ARBA" id="ARBA00022989"/>
    </source>
</evidence>
<feature type="transmembrane region" description="Helical" evidence="8">
    <location>
        <begin position="79"/>
        <end position="103"/>
    </location>
</feature>
<dbReference type="AlphaFoldDB" id="A0A1L0ANW9"/>
<keyword evidence="4 8" id="KW-1003">Cell membrane</keyword>
<reference evidence="9 10" key="1">
    <citation type="submission" date="2016-11" db="EMBL/GenBank/DDBJ databases">
        <authorList>
            <person name="Jaros S."/>
            <person name="Januszkiewicz K."/>
            <person name="Wedrychowicz H."/>
        </authorList>
    </citation>
    <scope>NUCLEOTIDE SEQUENCE [LARGE SCALE GENOMIC DNA]</scope>
    <source>
        <strain evidence="9">NVI 5450</strain>
    </source>
</reference>
<keyword evidence="7 8" id="KW-0472">Membrane</keyword>
<gene>
    <name evidence="9" type="ORF">NVI5450_1006</name>
</gene>
<dbReference type="EMBL" id="FPLD01000036">
    <property type="protein sequence ID" value="SGY89543.1"/>
    <property type="molecule type" value="Genomic_DNA"/>
</dbReference>
<evidence type="ECO:0000256" key="7">
    <source>
        <dbReference type="ARBA" id="ARBA00023136"/>
    </source>
</evidence>
<dbReference type="GO" id="GO:0005886">
    <property type="term" value="C:plasma membrane"/>
    <property type="evidence" value="ECO:0007669"/>
    <property type="project" value="UniProtKB-SubCell"/>
</dbReference>
<feature type="transmembrane region" description="Helical" evidence="8">
    <location>
        <begin position="49"/>
        <end position="70"/>
    </location>
</feature>
<feature type="transmembrane region" description="Helical" evidence="8">
    <location>
        <begin position="12"/>
        <end position="37"/>
    </location>
</feature>
<keyword evidence="5 8" id="KW-0812">Transmembrane</keyword>
<feature type="transmembrane region" description="Helical" evidence="8">
    <location>
        <begin position="209"/>
        <end position="231"/>
    </location>
</feature>